<dbReference type="InterPro" id="IPR000878">
    <property type="entry name" value="4pyrrol_Mease"/>
</dbReference>
<dbReference type="GO" id="GO:0009086">
    <property type="term" value="P:methionine biosynthetic process"/>
    <property type="evidence" value="ECO:0007669"/>
    <property type="project" value="UniProtKB-KW"/>
</dbReference>
<keyword evidence="17" id="KW-1185">Reference proteome</keyword>
<dbReference type="Gene3D" id="3.30.950.10">
    <property type="entry name" value="Methyltransferase, Cobalt-precorrin-4 Transmethylase, Domain 2"/>
    <property type="match status" value="1"/>
</dbReference>
<dbReference type="PIRSF" id="PIRSF036555">
    <property type="entry name" value="SUMT_yeast"/>
    <property type="match status" value="1"/>
</dbReference>
<feature type="compositionally biased region" description="Polar residues" evidence="13">
    <location>
        <begin position="287"/>
        <end position="304"/>
    </location>
</feature>
<keyword evidence="2 12" id="KW-0489">Methyltransferase</keyword>
<keyword evidence="3" id="KW-0028">Amino-acid biosynthesis</keyword>
<protein>
    <submittedName>
        <fullName evidence="16">LADA_0A01904g1_1</fullName>
    </submittedName>
</protein>
<dbReference type="Gene3D" id="3.40.50.720">
    <property type="entry name" value="NAD(P)-binding Rossmann-like Domain"/>
    <property type="match status" value="1"/>
</dbReference>
<evidence type="ECO:0000256" key="12">
    <source>
        <dbReference type="RuleBase" id="RU003960"/>
    </source>
</evidence>
<evidence type="ECO:0000259" key="14">
    <source>
        <dbReference type="Pfam" id="PF00590"/>
    </source>
</evidence>
<dbReference type="GO" id="GO:0004851">
    <property type="term" value="F:uroporphyrin-III C-methyltransferase activity"/>
    <property type="evidence" value="ECO:0007669"/>
    <property type="project" value="UniProtKB-EC"/>
</dbReference>
<evidence type="ECO:0000256" key="5">
    <source>
        <dbReference type="ARBA" id="ARBA00022691"/>
    </source>
</evidence>
<dbReference type="PANTHER" id="PTHR45790">
    <property type="entry name" value="SIROHEME SYNTHASE-RELATED"/>
    <property type="match status" value="1"/>
</dbReference>
<evidence type="ECO:0000256" key="9">
    <source>
        <dbReference type="ARBA" id="ARBA00023244"/>
    </source>
</evidence>
<dbReference type="AlphaFoldDB" id="A0A1G4IMB0"/>
<dbReference type="InterPro" id="IPR006366">
    <property type="entry name" value="CobA/CysG_C"/>
</dbReference>
<evidence type="ECO:0000256" key="7">
    <source>
        <dbReference type="ARBA" id="ARBA00023027"/>
    </source>
</evidence>
<gene>
    <name evidence="16" type="ORF">LADA_0A01904G</name>
</gene>
<reference evidence="16 17" key="1">
    <citation type="submission" date="2016-03" db="EMBL/GenBank/DDBJ databases">
        <authorList>
            <person name="Devillers H."/>
        </authorList>
    </citation>
    <scope>NUCLEOTIDE SEQUENCE [LARGE SCALE GENOMIC DNA]</scope>
    <source>
        <strain evidence="16">CBS 10888</strain>
    </source>
</reference>
<name>A0A1G4IMB0_9SACH</name>
<dbReference type="PANTHER" id="PTHR45790:SF6">
    <property type="entry name" value="UROPORPHYRINOGEN-III C-METHYLTRANSFERASE"/>
    <property type="match status" value="1"/>
</dbReference>
<evidence type="ECO:0000256" key="13">
    <source>
        <dbReference type="SAM" id="MobiDB-lite"/>
    </source>
</evidence>
<dbReference type="SUPFAM" id="SSF53790">
    <property type="entry name" value="Tetrapyrrole methylase"/>
    <property type="match status" value="1"/>
</dbReference>
<dbReference type="Pfam" id="PF14824">
    <property type="entry name" value="Sirohm_synth_M"/>
    <property type="match status" value="1"/>
</dbReference>
<feature type="domain" description="Tetrapyrrole methylase" evidence="14">
    <location>
        <begin position="324"/>
        <end position="529"/>
    </location>
</feature>
<evidence type="ECO:0000256" key="11">
    <source>
        <dbReference type="ARBA" id="ARBA00055636"/>
    </source>
</evidence>
<evidence type="ECO:0000259" key="15">
    <source>
        <dbReference type="Pfam" id="PF14824"/>
    </source>
</evidence>
<dbReference type="InterPro" id="IPR035996">
    <property type="entry name" value="4pyrrol_Methylase_sf"/>
</dbReference>
<comment type="catalytic activity">
    <reaction evidence="10">
        <text>uroporphyrinogen III + 2 S-adenosyl-L-methionine = precorrin-2 + 2 S-adenosyl-L-homocysteine + H(+)</text>
        <dbReference type="Rhea" id="RHEA:32459"/>
        <dbReference type="ChEBI" id="CHEBI:15378"/>
        <dbReference type="ChEBI" id="CHEBI:57308"/>
        <dbReference type="ChEBI" id="CHEBI:57856"/>
        <dbReference type="ChEBI" id="CHEBI:58827"/>
        <dbReference type="ChEBI" id="CHEBI:59789"/>
        <dbReference type="EC" id="2.1.1.107"/>
    </reaction>
</comment>
<dbReference type="InterPro" id="IPR014777">
    <property type="entry name" value="4pyrrole_Mease_sub1"/>
</dbReference>
<dbReference type="InterPro" id="IPR028281">
    <property type="entry name" value="Sirohaem_synthase_central"/>
</dbReference>
<dbReference type="InterPro" id="IPR003043">
    <property type="entry name" value="Uropor_MeTrfase_CS"/>
</dbReference>
<sequence length="585" mass="64014">MLTDTVPLIASLNSENEVHLLVGTHSLSATIKRARAIIDSGAFATFTGVSCPSDVDSLRKRFAGESRVLILDTAFELQHLMTLGRPLVAKIVDRVFVSLAQDQALLMQEIYQQCAKLRIPINTSQRPEFSTFSPISTFTDPHKSGLQIAVTTNGQGCLLANRIKREIVSNLPAKISQAVINMGNLRDRIINEDNSGLISNYYMNKDLQDLGYGLDEDSWDSQKLNKLVREFSMSENERKLKRTRWLSQIMQYYPLAQLADVSISQLADSYTTSIADKSTIHGGPQAQCPQFSSDQQATQGETPENVLTASAPLEKARVTTGGAISLVGSGPGSVSMLTCGAFEEIKSADLILADKLVPETVLDLIPERVEVFIARKFPGNAERAQEELLEKGLAGLLEGKKVVRLKQGDPYIFGRGGEEYLFFSKHGYVPKVFPGLSSALTATVVANIPATQRDVADQVLICTGTGRKGALPQIPEYVISRTTIFLMALHRSEVLVDALLKENWDPDAPTAIIERATCSDQRITRTLLKYVPDVVNEIGSRPPGLLVVGKAVVALIDENLSNLNDTNKYLITEGFEGFNEALLGF</sequence>
<evidence type="ECO:0000313" key="16">
    <source>
        <dbReference type="EMBL" id="SCU77725.1"/>
    </source>
</evidence>
<dbReference type="FunFam" id="3.30.950.10:FF:000005">
    <property type="entry name" value="Uroporphyrin-III c-methyltransferase, putative"/>
    <property type="match status" value="1"/>
</dbReference>
<comment type="function">
    <text evidence="11">Siroheme synthase involved in methionine biosynthesis.</text>
</comment>
<keyword evidence="9" id="KW-0627">Porphyrin biosynthesis</keyword>
<dbReference type="InterPro" id="IPR012066">
    <property type="entry name" value="Met1_fungi"/>
</dbReference>
<dbReference type="GO" id="GO:0019354">
    <property type="term" value="P:siroheme biosynthetic process"/>
    <property type="evidence" value="ECO:0007669"/>
    <property type="project" value="EnsemblFungi"/>
</dbReference>
<evidence type="ECO:0000256" key="8">
    <source>
        <dbReference type="ARBA" id="ARBA00023167"/>
    </source>
</evidence>
<dbReference type="GO" id="GO:0016491">
    <property type="term" value="F:oxidoreductase activity"/>
    <property type="evidence" value="ECO:0007669"/>
    <property type="project" value="UniProtKB-KW"/>
</dbReference>
<dbReference type="SUPFAM" id="SSF75615">
    <property type="entry name" value="Siroheme synthase middle domains-like"/>
    <property type="match status" value="1"/>
</dbReference>
<keyword evidence="7" id="KW-0520">NAD</keyword>
<keyword evidence="4 12" id="KW-0808">Transferase</keyword>
<feature type="region of interest" description="Disordered" evidence="13">
    <location>
        <begin position="278"/>
        <end position="304"/>
    </location>
</feature>
<evidence type="ECO:0000313" key="17">
    <source>
        <dbReference type="Proteomes" id="UP000190274"/>
    </source>
</evidence>
<dbReference type="EMBL" id="LT598460">
    <property type="protein sequence ID" value="SCU77725.1"/>
    <property type="molecule type" value="Genomic_DNA"/>
</dbReference>
<dbReference type="FunFam" id="3.40.1010.10:FF:000006">
    <property type="entry name" value="Siroheme synthase, putative"/>
    <property type="match status" value="1"/>
</dbReference>
<dbReference type="Pfam" id="PF00590">
    <property type="entry name" value="TP_methylase"/>
    <property type="match status" value="1"/>
</dbReference>
<keyword evidence="5" id="KW-0949">S-adenosyl-L-methionine</keyword>
<dbReference type="GO" id="GO:0032259">
    <property type="term" value="P:methylation"/>
    <property type="evidence" value="ECO:0007669"/>
    <property type="project" value="UniProtKB-KW"/>
</dbReference>
<accession>A0A1G4IMB0</accession>
<dbReference type="InterPro" id="IPR050161">
    <property type="entry name" value="Siro_Cobalamin_biosynth"/>
</dbReference>
<evidence type="ECO:0000256" key="4">
    <source>
        <dbReference type="ARBA" id="ARBA00022679"/>
    </source>
</evidence>
<proteinExistence type="inferred from homology"/>
<dbReference type="STRING" id="1266660.A0A1G4IMB0"/>
<dbReference type="Proteomes" id="UP000190274">
    <property type="component" value="Chromosome A"/>
</dbReference>
<feature type="domain" description="Siroheme synthase central" evidence="15">
    <location>
        <begin position="145"/>
        <end position="169"/>
    </location>
</feature>
<dbReference type="OrthoDB" id="508204at2759"/>
<evidence type="ECO:0000256" key="1">
    <source>
        <dbReference type="ARBA" id="ARBA00005879"/>
    </source>
</evidence>
<dbReference type="InterPro" id="IPR014776">
    <property type="entry name" value="4pyrrole_Mease_sub2"/>
</dbReference>
<keyword evidence="6" id="KW-0560">Oxidoreductase</keyword>
<dbReference type="GO" id="GO:0000103">
    <property type="term" value="P:sulfate assimilation"/>
    <property type="evidence" value="ECO:0007669"/>
    <property type="project" value="InterPro"/>
</dbReference>
<comment type="similarity">
    <text evidence="1 12">Belongs to the precorrin methyltransferase family.</text>
</comment>
<evidence type="ECO:0000256" key="6">
    <source>
        <dbReference type="ARBA" id="ARBA00023002"/>
    </source>
</evidence>
<evidence type="ECO:0000256" key="3">
    <source>
        <dbReference type="ARBA" id="ARBA00022605"/>
    </source>
</evidence>
<dbReference type="CDD" id="cd11642">
    <property type="entry name" value="SUMT"/>
    <property type="match status" value="1"/>
</dbReference>
<evidence type="ECO:0000256" key="10">
    <source>
        <dbReference type="ARBA" id="ARBA00052360"/>
    </source>
</evidence>
<organism evidence="16 17">
    <name type="scientific">Lachancea dasiensis</name>
    <dbReference type="NCBI Taxonomy" id="1072105"/>
    <lineage>
        <taxon>Eukaryota</taxon>
        <taxon>Fungi</taxon>
        <taxon>Dikarya</taxon>
        <taxon>Ascomycota</taxon>
        <taxon>Saccharomycotina</taxon>
        <taxon>Saccharomycetes</taxon>
        <taxon>Saccharomycetales</taxon>
        <taxon>Saccharomycetaceae</taxon>
        <taxon>Lachancea</taxon>
    </lineage>
</organism>
<dbReference type="Gene3D" id="3.40.1010.10">
    <property type="entry name" value="Cobalt-precorrin-4 Transmethylase, Domain 1"/>
    <property type="match status" value="1"/>
</dbReference>
<keyword evidence="8" id="KW-0486">Methionine biosynthesis</keyword>
<dbReference type="PROSITE" id="PS00840">
    <property type="entry name" value="SUMT_2"/>
    <property type="match status" value="1"/>
</dbReference>
<evidence type="ECO:0000256" key="2">
    <source>
        <dbReference type="ARBA" id="ARBA00022603"/>
    </source>
</evidence>